<evidence type="ECO:0000313" key="4">
    <source>
        <dbReference type="EMBL" id="CAF3888677.1"/>
    </source>
</evidence>
<dbReference type="Proteomes" id="UP000677228">
    <property type="component" value="Unassembled WGS sequence"/>
</dbReference>
<feature type="region of interest" description="Disordered" evidence="1">
    <location>
        <begin position="147"/>
        <end position="166"/>
    </location>
</feature>
<reference evidence="3" key="1">
    <citation type="submission" date="2021-02" db="EMBL/GenBank/DDBJ databases">
        <authorList>
            <person name="Nowell W R."/>
        </authorList>
    </citation>
    <scope>NUCLEOTIDE SEQUENCE</scope>
</reference>
<comment type="caution">
    <text evidence="3">The sequence shown here is derived from an EMBL/GenBank/DDBJ whole genome shotgun (WGS) entry which is preliminary data.</text>
</comment>
<feature type="compositionally biased region" description="Acidic residues" evidence="1">
    <location>
        <begin position="176"/>
        <end position="190"/>
    </location>
</feature>
<dbReference type="EMBL" id="CAJNOQ010007288">
    <property type="protein sequence ID" value="CAF1163572.1"/>
    <property type="molecule type" value="Genomic_DNA"/>
</dbReference>
<gene>
    <name evidence="3" type="ORF">GPM918_LOCUS21807</name>
    <name evidence="2" type="ORF">OVA965_LOCUS20014</name>
    <name evidence="5" type="ORF">SRO942_LOCUS21805</name>
    <name evidence="4" type="ORF">TMI583_LOCUS20262</name>
</gene>
<dbReference type="EMBL" id="CAJOBC010007288">
    <property type="protein sequence ID" value="CAF3927201.1"/>
    <property type="molecule type" value="Genomic_DNA"/>
</dbReference>
<evidence type="ECO:0000313" key="3">
    <source>
        <dbReference type="EMBL" id="CAF1163572.1"/>
    </source>
</evidence>
<keyword evidence="6" id="KW-1185">Reference proteome</keyword>
<proteinExistence type="predicted"/>
<dbReference type="EMBL" id="CAJNOK010010496">
    <property type="protein sequence ID" value="CAF1117295.1"/>
    <property type="molecule type" value="Genomic_DNA"/>
</dbReference>
<protein>
    <submittedName>
        <fullName evidence="3">Uncharacterized protein</fullName>
    </submittedName>
</protein>
<dbReference type="AlphaFoldDB" id="A0A814TN45"/>
<sequence>MTLRSGRRRINVGYPKLSCRTLEEDQRPEKDDACHLVKFICNHYRKEINETAAMNLLWNKRFLIDKFHYHNHIDLWCRRYLDYRQFPETEILNLQSCEQTNSWLGRYKYIVSEMNYSKASSFLLIISHYYNLKKLINNVKLNNDTDSKINNGGADQQQDDQHNCSPRNLRCYSLAQEDEQDDEMDTDDEYGLGTFPS</sequence>
<name>A0A814TN45_9BILA</name>
<dbReference type="Proteomes" id="UP000681722">
    <property type="component" value="Unassembled WGS sequence"/>
</dbReference>
<feature type="region of interest" description="Disordered" evidence="1">
    <location>
        <begin position="175"/>
        <end position="197"/>
    </location>
</feature>
<organism evidence="3 6">
    <name type="scientific">Didymodactylos carnosus</name>
    <dbReference type="NCBI Taxonomy" id="1234261"/>
    <lineage>
        <taxon>Eukaryota</taxon>
        <taxon>Metazoa</taxon>
        <taxon>Spiralia</taxon>
        <taxon>Gnathifera</taxon>
        <taxon>Rotifera</taxon>
        <taxon>Eurotatoria</taxon>
        <taxon>Bdelloidea</taxon>
        <taxon>Philodinida</taxon>
        <taxon>Philodinidae</taxon>
        <taxon>Didymodactylos</taxon>
    </lineage>
</organism>
<accession>A0A814TN45</accession>
<evidence type="ECO:0000256" key="1">
    <source>
        <dbReference type="SAM" id="MobiDB-lite"/>
    </source>
</evidence>
<dbReference type="EMBL" id="CAJOBA010015676">
    <property type="protein sequence ID" value="CAF3888677.1"/>
    <property type="molecule type" value="Genomic_DNA"/>
</dbReference>
<evidence type="ECO:0000313" key="6">
    <source>
        <dbReference type="Proteomes" id="UP000663829"/>
    </source>
</evidence>
<dbReference type="OrthoDB" id="5955232at2759"/>
<dbReference type="Proteomes" id="UP000663829">
    <property type="component" value="Unassembled WGS sequence"/>
</dbReference>
<evidence type="ECO:0000313" key="2">
    <source>
        <dbReference type="EMBL" id="CAF1117295.1"/>
    </source>
</evidence>
<dbReference type="Proteomes" id="UP000682733">
    <property type="component" value="Unassembled WGS sequence"/>
</dbReference>
<evidence type="ECO:0000313" key="5">
    <source>
        <dbReference type="EMBL" id="CAF3927201.1"/>
    </source>
</evidence>